<dbReference type="CDD" id="cd00207">
    <property type="entry name" value="fer2"/>
    <property type="match status" value="1"/>
</dbReference>
<dbReference type="Gene3D" id="3.10.20.30">
    <property type="match status" value="1"/>
</dbReference>
<comment type="caution">
    <text evidence="3">The sequence shown here is derived from an EMBL/GenBank/DDBJ whole genome shotgun (WGS) entry which is preliminary data.</text>
</comment>
<dbReference type="InterPro" id="IPR006058">
    <property type="entry name" value="2Fe2S_fd_BS"/>
</dbReference>
<keyword evidence="4" id="KW-1185">Reference proteome</keyword>
<dbReference type="PROSITE" id="PS51085">
    <property type="entry name" value="2FE2S_FER_2"/>
    <property type="match status" value="1"/>
</dbReference>
<feature type="domain" description="2Fe-2S ferredoxin-type" evidence="1">
    <location>
        <begin position="231"/>
        <end position="324"/>
    </location>
</feature>
<dbReference type="SUPFAM" id="SSF63380">
    <property type="entry name" value="Riboflavin synthase domain-like"/>
    <property type="match status" value="1"/>
</dbReference>
<reference evidence="3 4" key="1">
    <citation type="journal article" date="2018" name="Int. J. Syst. Evol. Microbiol.">
        <title>Uliginosibacterium sediminicola sp. nov., isolated from freshwater sediment.</title>
        <authorList>
            <person name="Hwang W.M."/>
            <person name="Kim S.M."/>
            <person name="Kang K."/>
            <person name="Ahn T.Y."/>
        </authorList>
    </citation>
    <scope>NUCLEOTIDE SEQUENCE [LARGE SCALE GENOMIC DNA]</scope>
    <source>
        <strain evidence="3 4">M1-21</strain>
    </source>
</reference>
<evidence type="ECO:0000259" key="1">
    <source>
        <dbReference type="PROSITE" id="PS51085"/>
    </source>
</evidence>
<dbReference type="PRINTS" id="PR00409">
    <property type="entry name" value="PHDIOXRDTASE"/>
</dbReference>
<organism evidence="3 4">
    <name type="scientific">Uliginosibacterium sediminicola</name>
    <dbReference type="NCBI Taxonomy" id="2024550"/>
    <lineage>
        <taxon>Bacteria</taxon>
        <taxon>Pseudomonadati</taxon>
        <taxon>Pseudomonadota</taxon>
        <taxon>Betaproteobacteria</taxon>
        <taxon>Rhodocyclales</taxon>
        <taxon>Zoogloeaceae</taxon>
        <taxon>Uliginosibacterium</taxon>
    </lineage>
</organism>
<evidence type="ECO:0000313" key="3">
    <source>
        <dbReference type="EMBL" id="MEN3069327.1"/>
    </source>
</evidence>
<dbReference type="SUPFAM" id="SSF52343">
    <property type="entry name" value="Ferredoxin reductase-like, C-terminal NADP-linked domain"/>
    <property type="match status" value="1"/>
</dbReference>
<dbReference type="InterPro" id="IPR017927">
    <property type="entry name" value="FAD-bd_FR_type"/>
</dbReference>
<dbReference type="PROSITE" id="PS51384">
    <property type="entry name" value="FAD_FR"/>
    <property type="match status" value="1"/>
</dbReference>
<proteinExistence type="predicted"/>
<keyword evidence="3" id="KW-0560">Oxidoreductase</keyword>
<dbReference type="InterPro" id="IPR012675">
    <property type="entry name" value="Beta-grasp_dom_sf"/>
</dbReference>
<dbReference type="PANTHER" id="PTHR47354:SF2">
    <property type="entry name" value="BLR2392 PROTEIN"/>
    <property type="match status" value="1"/>
</dbReference>
<dbReference type="InterPro" id="IPR050415">
    <property type="entry name" value="MRET"/>
</dbReference>
<dbReference type="InterPro" id="IPR008333">
    <property type="entry name" value="Cbr1-like_FAD-bd_dom"/>
</dbReference>
<protein>
    <submittedName>
        <fullName evidence="3">PDR/VanB family oxidoreductase</fullName>
        <ecNumber evidence="3">1.-.-.-</ecNumber>
    </submittedName>
</protein>
<name>A0ABU9Z082_9RHOO</name>
<dbReference type="Pfam" id="PF00970">
    <property type="entry name" value="FAD_binding_6"/>
    <property type="match status" value="1"/>
</dbReference>
<dbReference type="CDD" id="cd06185">
    <property type="entry name" value="PDR_like"/>
    <property type="match status" value="1"/>
</dbReference>
<dbReference type="Pfam" id="PF00175">
    <property type="entry name" value="NAD_binding_1"/>
    <property type="match status" value="1"/>
</dbReference>
<dbReference type="SUPFAM" id="SSF54292">
    <property type="entry name" value="2Fe-2S ferredoxin-like"/>
    <property type="match status" value="1"/>
</dbReference>
<dbReference type="InterPro" id="IPR001041">
    <property type="entry name" value="2Fe-2S_ferredoxin-type"/>
</dbReference>
<dbReference type="EC" id="1.-.-.-" evidence="3"/>
<dbReference type="InterPro" id="IPR039261">
    <property type="entry name" value="FNR_nucleotide-bd"/>
</dbReference>
<evidence type="ECO:0000313" key="4">
    <source>
        <dbReference type="Proteomes" id="UP001410394"/>
    </source>
</evidence>
<dbReference type="Proteomes" id="UP001410394">
    <property type="component" value="Unassembled WGS sequence"/>
</dbReference>
<dbReference type="PROSITE" id="PS00197">
    <property type="entry name" value="2FE2S_FER_1"/>
    <property type="match status" value="1"/>
</dbReference>
<gene>
    <name evidence="3" type="ORF">ABDB84_12620</name>
</gene>
<dbReference type="Gene3D" id="3.40.50.80">
    <property type="entry name" value="Nucleotide-binding domain of ferredoxin-NADP reductase (FNR) module"/>
    <property type="match status" value="1"/>
</dbReference>
<dbReference type="InterPro" id="IPR001433">
    <property type="entry name" value="OxRdtase_FAD/NAD-bd"/>
</dbReference>
<evidence type="ECO:0000259" key="2">
    <source>
        <dbReference type="PROSITE" id="PS51384"/>
    </source>
</evidence>
<accession>A0ABU9Z082</accession>
<dbReference type="GO" id="GO:0016491">
    <property type="term" value="F:oxidoreductase activity"/>
    <property type="evidence" value="ECO:0007669"/>
    <property type="project" value="UniProtKB-KW"/>
</dbReference>
<dbReference type="InterPro" id="IPR017938">
    <property type="entry name" value="Riboflavin_synthase-like_b-brl"/>
</dbReference>
<dbReference type="EMBL" id="JBDIVE010000006">
    <property type="protein sequence ID" value="MEN3069327.1"/>
    <property type="molecule type" value="Genomic_DNA"/>
</dbReference>
<dbReference type="PANTHER" id="PTHR47354">
    <property type="entry name" value="NADH OXIDOREDUCTASE HCR"/>
    <property type="match status" value="1"/>
</dbReference>
<dbReference type="Pfam" id="PF00111">
    <property type="entry name" value="Fer2"/>
    <property type="match status" value="1"/>
</dbReference>
<sequence length="330" mass="35956">MNNSPQWYTATLVHTEDLSPSIRLFELAVEGGARAWTPGAHIQVRVVVDGREELRHYSLIELGRNDGSYRIAVKKIESGMGGSRYMWSLQAGDSLVISAPRNQFELGFTAPACTLVAGGVGITPIVSMAHFLATQGKAVRLYYAVRSEAEAVFAQALRQWLGERLELYISDLGQRMDLNAIAASTPKDAELYVCGPITMLEAARSAWQKAGRSLGQLRYETFASSGHYANAPFTVSIPRLGLTLDVPAHQTLLAALEHAGVDVMADCRRGECGLCALDVLGCDAPIDHRDVFLSEKQKAENRSLCACVSRPAHGHLRIDTAYRGSRRQAA</sequence>
<dbReference type="InterPro" id="IPR036010">
    <property type="entry name" value="2Fe-2S_ferredoxin-like_sf"/>
</dbReference>
<dbReference type="RefSeq" id="WP_345920097.1">
    <property type="nucleotide sequence ID" value="NZ_JBDIVE010000006.1"/>
</dbReference>
<dbReference type="Gene3D" id="2.40.30.10">
    <property type="entry name" value="Translation factors"/>
    <property type="match status" value="1"/>
</dbReference>
<feature type="domain" description="FAD-binding FR-type" evidence="2">
    <location>
        <begin position="5"/>
        <end position="107"/>
    </location>
</feature>